<dbReference type="AlphaFoldDB" id="J1YAF7"/>
<proteinExistence type="predicted"/>
<sequence>MPGRAITAVVTPSVVQGKLLQRRLRPVGHNQQVFSQKWSLL</sequence>
<reference evidence="1 2" key="1">
    <citation type="journal article" date="2012" name="J. Bacteriol.">
        <title>Genome Sequence of Pectin-Degrading Alishewanella aestuarii Strain B11T, Isolated from Tidal Flat Sediment.</title>
        <authorList>
            <person name="Jung J."/>
            <person name="Choi S."/>
            <person name="Chun J."/>
            <person name="Park W."/>
        </authorList>
    </citation>
    <scope>NUCLEOTIDE SEQUENCE [LARGE SCALE GENOMIC DNA]</scope>
    <source>
        <strain evidence="1 2">B11</strain>
    </source>
</reference>
<comment type="caution">
    <text evidence="1">The sequence shown here is derived from an EMBL/GenBank/DDBJ whole genome shotgun (WGS) entry which is preliminary data.</text>
</comment>
<dbReference type="Proteomes" id="UP000012043">
    <property type="component" value="Unassembled WGS sequence"/>
</dbReference>
<keyword evidence="2" id="KW-1185">Reference proteome</keyword>
<evidence type="ECO:0000313" key="1">
    <source>
        <dbReference type="EMBL" id="EJI84790.1"/>
    </source>
</evidence>
<dbReference type="EMBL" id="ALAB01000028">
    <property type="protein sequence ID" value="EJI84790.1"/>
    <property type="molecule type" value="Genomic_DNA"/>
</dbReference>
<name>J1YAF7_9ALTE</name>
<organism evidence="1 2">
    <name type="scientific">Alishewanella aestuarii B11</name>
    <dbReference type="NCBI Taxonomy" id="1197174"/>
    <lineage>
        <taxon>Bacteria</taxon>
        <taxon>Pseudomonadati</taxon>
        <taxon>Pseudomonadota</taxon>
        <taxon>Gammaproteobacteria</taxon>
        <taxon>Alteromonadales</taxon>
        <taxon>Alteromonadaceae</taxon>
        <taxon>Alishewanella</taxon>
    </lineage>
</organism>
<protein>
    <submittedName>
        <fullName evidence="1">Uncharacterized protein</fullName>
    </submittedName>
</protein>
<accession>J1YAF7</accession>
<evidence type="ECO:0000313" key="2">
    <source>
        <dbReference type="Proteomes" id="UP000012043"/>
    </source>
</evidence>
<gene>
    <name evidence="1" type="ORF">AEST_24650</name>
</gene>